<evidence type="ECO:0000256" key="6">
    <source>
        <dbReference type="SAM" id="MobiDB-lite"/>
    </source>
</evidence>
<evidence type="ECO:0000313" key="8">
    <source>
        <dbReference type="EMBL" id="MDJ1503754.1"/>
    </source>
</evidence>
<reference evidence="8" key="1">
    <citation type="submission" date="2023-05" db="EMBL/GenBank/DDBJ databases">
        <authorList>
            <person name="Zhang X."/>
        </authorList>
    </citation>
    <scope>NUCLEOTIDE SEQUENCE</scope>
    <source>
        <strain evidence="8">BD1B2-1</strain>
    </source>
</reference>
<comment type="similarity">
    <text evidence="2">Belongs to the TerC family.</text>
</comment>
<feature type="transmembrane region" description="Helical" evidence="7">
    <location>
        <begin position="127"/>
        <end position="150"/>
    </location>
</feature>
<feature type="region of interest" description="Disordered" evidence="6">
    <location>
        <begin position="241"/>
        <end position="271"/>
    </location>
</feature>
<dbReference type="InterPro" id="IPR005496">
    <property type="entry name" value="Integral_membrane_TerC"/>
</dbReference>
<keyword evidence="4 7" id="KW-1133">Transmembrane helix</keyword>
<protein>
    <submittedName>
        <fullName evidence="8">TerC family protein</fullName>
    </submittedName>
</protein>
<feature type="transmembrane region" description="Helical" evidence="7">
    <location>
        <begin position="77"/>
        <end position="101"/>
    </location>
</feature>
<dbReference type="GO" id="GO:0016020">
    <property type="term" value="C:membrane"/>
    <property type="evidence" value="ECO:0007669"/>
    <property type="project" value="UniProtKB-SubCell"/>
</dbReference>
<feature type="compositionally biased region" description="Basic and acidic residues" evidence="6">
    <location>
        <begin position="258"/>
        <end position="271"/>
    </location>
</feature>
<keyword evidence="3 7" id="KW-0812">Transmembrane</keyword>
<evidence type="ECO:0000256" key="7">
    <source>
        <dbReference type="SAM" id="Phobius"/>
    </source>
</evidence>
<proteinExistence type="inferred from homology"/>
<comment type="caution">
    <text evidence="8">The sequence shown here is derived from an EMBL/GenBank/DDBJ whole genome shotgun (WGS) entry which is preliminary data.</text>
</comment>
<dbReference type="Proteomes" id="UP001232063">
    <property type="component" value="Unassembled WGS sequence"/>
</dbReference>
<organism evidence="8 9">
    <name type="scientific">Xanthocytophaga agilis</name>
    <dbReference type="NCBI Taxonomy" id="3048010"/>
    <lineage>
        <taxon>Bacteria</taxon>
        <taxon>Pseudomonadati</taxon>
        <taxon>Bacteroidota</taxon>
        <taxon>Cytophagia</taxon>
        <taxon>Cytophagales</taxon>
        <taxon>Rhodocytophagaceae</taxon>
        <taxon>Xanthocytophaga</taxon>
    </lineage>
</organism>
<evidence type="ECO:0000256" key="1">
    <source>
        <dbReference type="ARBA" id="ARBA00004141"/>
    </source>
</evidence>
<feature type="transmembrane region" description="Helical" evidence="7">
    <location>
        <begin position="215"/>
        <end position="234"/>
    </location>
</feature>
<keyword evidence="5 7" id="KW-0472">Membrane</keyword>
<feature type="transmembrane region" description="Helical" evidence="7">
    <location>
        <begin position="156"/>
        <end position="178"/>
    </location>
</feature>
<dbReference type="Pfam" id="PF03741">
    <property type="entry name" value="TerC"/>
    <property type="match status" value="1"/>
</dbReference>
<name>A0AAE3R955_9BACT</name>
<evidence type="ECO:0000313" key="9">
    <source>
        <dbReference type="Proteomes" id="UP001232063"/>
    </source>
</evidence>
<feature type="transmembrane region" description="Helical" evidence="7">
    <location>
        <begin position="48"/>
        <end position="71"/>
    </location>
</feature>
<sequence length="271" mass="29867">MNFEVLLTTEGLVSLLTLTALEIVLGIDNIIFISILADRLPREEQKKARSTGIILALFVRIALLFGISWLVSLKDPIITLLGHGFSGRDLILLSGGLFLLYKSTTEIHEKLEGEEETVSESKRRLSLASAIVQIVLIDIVFSFDSILTAVGLVDQVIIMVTAVVIALIIMLIFSGAIADFVNKRPTIKMLALSFLVMIGVLLIAESFGAHVPKGYVYFSMAFALGVEILNLRMAKKSGRPVRLHSPYRQTAQEEEDSREMPKKGKDPIEAK</sequence>
<evidence type="ECO:0000256" key="5">
    <source>
        <dbReference type="ARBA" id="ARBA00023136"/>
    </source>
</evidence>
<dbReference type="RefSeq" id="WP_314514382.1">
    <property type="nucleotide sequence ID" value="NZ_JASJOU010000009.1"/>
</dbReference>
<dbReference type="PANTHER" id="PTHR30238">
    <property type="entry name" value="MEMBRANE BOUND PREDICTED REDOX MODULATOR"/>
    <property type="match status" value="1"/>
</dbReference>
<gene>
    <name evidence="8" type="ORF">QNI22_24035</name>
</gene>
<feature type="transmembrane region" description="Helical" evidence="7">
    <location>
        <begin position="12"/>
        <end position="36"/>
    </location>
</feature>
<comment type="subcellular location">
    <subcellularLocation>
        <location evidence="1">Membrane</location>
        <topology evidence="1">Multi-pass membrane protein</topology>
    </subcellularLocation>
</comment>
<dbReference type="AlphaFoldDB" id="A0AAE3R955"/>
<feature type="transmembrane region" description="Helical" evidence="7">
    <location>
        <begin position="190"/>
        <end position="209"/>
    </location>
</feature>
<evidence type="ECO:0000256" key="3">
    <source>
        <dbReference type="ARBA" id="ARBA00022692"/>
    </source>
</evidence>
<dbReference type="PANTHER" id="PTHR30238:SF4">
    <property type="entry name" value="SLL1022 PROTEIN"/>
    <property type="match status" value="1"/>
</dbReference>
<keyword evidence="9" id="KW-1185">Reference proteome</keyword>
<accession>A0AAE3R955</accession>
<dbReference type="EMBL" id="JASJOU010000009">
    <property type="protein sequence ID" value="MDJ1503754.1"/>
    <property type="molecule type" value="Genomic_DNA"/>
</dbReference>
<evidence type="ECO:0000256" key="4">
    <source>
        <dbReference type="ARBA" id="ARBA00022989"/>
    </source>
</evidence>
<evidence type="ECO:0000256" key="2">
    <source>
        <dbReference type="ARBA" id="ARBA00007511"/>
    </source>
</evidence>